<evidence type="ECO:0000259" key="11">
    <source>
        <dbReference type="PROSITE" id="PS51767"/>
    </source>
</evidence>
<reference evidence="13" key="1">
    <citation type="submission" date="2022-11" db="UniProtKB">
        <authorList>
            <consortium name="WormBaseParasite"/>
        </authorList>
    </citation>
    <scope>IDENTIFICATION</scope>
</reference>
<feature type="active site" evidence="7">
    <location>
        <position position="300"/>
    </location>
</feature>
<dbReference type="PANTHER" id="PTHR47966:SF40">
    <property type="entry name" value="ASPARTIC PROTEASE 3"/>
    <property type="match status" value="1"/>
</dbReference>
<dbReference type="InterPro" id="IPR001461">
    <property type="entry name" value="Aspartic_peptidase_A1"/>
</dbReference>
<dbReference type="PROSITE" id="PS51767">
    <property type="entry name" value="PEPTIDASE_A1"/>
    <property type="match status" value="1"/>
</dbReference>
<keyword evidence="2 9" id="KW-0645">Protease</keyword>
<feature type="domain" description="Peptidase A1" evidence="11">
    <location>
        <begin position="72"/>
        <end position="412"/>
    </location>
</feature>
<proteinExistence type="inferred from homology"/>
<name>A0A914C6B1_9BILA</name>
<evidence type="ECO:0000256" key="7">
    <source>
        <dbReference type="PIRSR" id="PIRSR601461-1"/>
    </source>
</evidence>
<dbReference type="WBParaSite" id="ACRNAN_Path_383.g1462.t1">
    <property type="protein sequence ID" value="ACRNAN_Path_383.g1462.t1"/>
    <property type="gene ID" value="ACRNAN_Path_383.g1462"/>
</dbReference>
<dbReference type="FunFam" id="2.40.70.10:FF:000008">
    <property type="entry name" value="Cathepsin D"/>
    <property type="match status" value="1"/>
</dbReference>
<evidence type="ECO:0000256" key="3">
    <source>
        <dbReference type="ARBA" id="ARBA00022750"/>
    </source>
</evidence>
<dbReference type="InterPro" id="IPR001969">
    <property type="entry name" value="Aspartic_peptidase_AS"/>
</dbReference>
<evidence type="ECO:0000256" key="2">
    <source>
        <dbReference type="ARBA" id="ARBA00022670"/>
    </source>
</evidence>
<keyword evidence="10" id="KW-0732">Signal</keyword>
<dbReference type="PRINTS" id="PR00792">
    <property type="entry name" value="PEPSIN"/>
</dbReference>
<sequence>MAWRGLFVTILVLIVLIDAFERIPVNKIKHTKKYNKKAAVEKLKQRYIKNYKPKINQKDYSENLTNYEDAQYYGNITIGTPGQYFSVLFDTGSSNLWVPCKGCPFTDFACLFHKQFNCNTSSTCTMTNQDFEIQYGSGAVSGSVANDVVCFGNTGSGYCTDKTQGFACATDEDPVFMNMVFDGILGMGWDSISVDNLTQPMDQIFANKATCPQAVFAFWLNTDLNGNTGAVFAFWLNTDLNGNTGGEMTLCGTDPNHYVEPIAWAPLAATDYWRITIDAVHVKGKNLDVPVSGSIWAIVDTGTTLITGPTTNITALVDSIGAFDDGQGDYIVSCTGLHFLPNVTVTISGQDFVLTPFDYVLVEEQNGGKSCVLGFAAVDVDPPNGPFWILGDVFIGKFYTAFDRGNKRVGFAQSKGGKGQ</sequence>
<dbReference type="InterPro" id="IPR033121">
    <property type="entry name" value="PEPTIDASE_A1"/>
</dbReference>
<keyword evidence="5 8" id="KW-1015">Disulfide bond</keyword>
<feature type="disulfide bond" evidence="8">
    <location>
        <begin position="103"/>
        <end position="110"/>
    </location>
</feature>
<evidence type="ECO:0000256" key="8">
    <source>
        <dbReference type="PIRSR" id="PIRSR601461-2"/>
    </source>
</evidence>
<keyword evidence="3 9" id="KW-0064">Aspartyl protease</keyword>
<comment type="similarity">
    <text evidence="1 9">Belongs to the peptidase A1 family.</text>
</comment>
<keyword evidence="4 9" id="KW-0378">Hydrolase</keyword>
<evidence type="ECO:0000256" key="4">
    <source>
        <dbReference type="ARBA" id="ARBA00022801"/>
    </source>
</evidence>
<dbReference type="GO" id="GO:0005764">
    <property type="term" value="C:lysosome"/>
    <property type="evidence" value="ECO:0007669"/>
    <property type="project" value="TreeGrafter"/>
</dbReference>
<evidence type="ECO:0000313" key="13">
    <source>
        <dbReference type="WBParaSite" id="ACRNAN_Path_383.g1462.t1"/>
    </source>
</evidence>
<evidence type="ECO:0000256" key="6">
    <source>
        <dbReference type="ARBA" id="ARBA00023180"/>
    </source>
</evidence>
<organism evidence="12 13">
    <name type="scientific">Acrobeloides nanus</name>
    <dbReference type="NCBI Taxonomy" id="290746"/>
    <lineage>
        <taxon>Eukaryota</taxon>
        <taxon>Metazoa</taxon>
        <taxon>Ecdysozoa</taxon>
        <taxon>Nematoda</taxon>
        <taxon>Chromadorea</taxon>
        <taxon>Rhabditida</taxon>
        <taxon>Tylenchina</taxon>
        <taxon>Cephalobomorpha</taxon>
        <taxon>Cephaloboidea</taxon>
        <taxon>Cephalobidae</taxon>
        <taxon>Acrobeloides</taxon>
    </lineage>
</organism>
<evidence type="ECO:0000256" key="1">
    <source>
        <dbReference type="ARBA" id="ARBA00007447"/>
    </source>
</evidence>
<dbReference type="GO" id="GO:0006508">
    <property type="term" value="P:proteolysis"/>
    <property type="evidence" value="ECO:0007669"/>
    <property type="project" value="UniProtKB-KW"/>
</dbReference>
<evidence type="ECO:0000313" key="12">
    <source>
        <dbReference type="Proteomes" id="UP000887540"/>
    </source>
</evidence>
<dbReference type="PROSITE" id="PS00141">
    <property type="entry name" value="ASP_PROTEASE"/>
    <property type="match status" value="2"/>
</dbReference>
<dbReference type="Proteomes" id="UP000887540">
    <property type="component" value="Unplaced"/>
</dbReference>
<protein>
    <submittedName>
        <fullName evidence="13">Peptidase A1 domain-containing protein</fullName>
    </submittedName>
</protein>
<dbReference type="FunFam" id="2.40.70.10:FF:000002">
    <property type="entry name" value="Vacuolar aspartic proteinase"/>
    <property type="match status" value="1"/>
</dbReference>
<dbReference type="AlphaFoldDB" id="A0A914C6B1"/>
<evidence type="ECO:0000256" key="9">
    <source>
        <dbReference type="RuleBase" id="RU000454"/>
    </source>
</evidence>
<dbReference type="InterPro" id="IPR021109">
    <property type="entry name" value="Peptidase_aspartic_dom_sf"/>
</dbReference>
<accession>A0A914C6B1</accession>
<feature type="signal peptide" evidence="10">
    <location>
        <begin position="1"/>
        <end position="19"/>
    </location>
</feature>
<feature type="active site" evidence="7">
    <location>
        <position position="90"/>
    </location>
</feature>
<evidence type="ECO:0000256" key="10">
    <source>
        <dbReference type="SAM" id="SignalP"/>
    </source>
</evidence>
<feature type="chain" id="PRO_5036997540" evidence="10">
    <location>
        <begin position="20"/>
        <end position="420"/>
    </location>
</feature>
<evidence type="ECO:0000256" key="5">
    <source>
        <dbReference type="ARBA" id="ARBA00023157"/>
    </source>
</evidence>
<dbReference type="SUPFAM" id="SSF50630">
    <property type="entry name" value="Acid proteases"/>
    <property type="match status" value="1"/>
</dbReference>
<keyword evidence="12" id="KW-1185">Reference proteome</keyword>
<dbReference type="Pfam" id="PF00026">
    <property type="entry name" value="Asp"/>
    <property type="match status" value="1"/>
</dbReference>
<feature type="disulfide bond" evidence="8">
    <location>
        <begin position="334"/>
        <end position="371"/>
    </location>
</feature>
<dbReference type="Gene3D" id="2.40.70.10">
    <property type="entry name" value="Acid Proteases"/>
    <property type="match status" value="2"/>
</dbReference>
<dbReference type="GO" id="GO:0004190">
    <property type="term" value="F:aspartic-type endopeptidase activity"/>
    <property type="evidence" value="ECO:0007669"/>
    <property type="project" value="UniProtKB-KW"/>
</dbReference>
<dbReference type="PANTHER" id="PTHR47966">
    <property type="entry name" value="BETA-SITE APP-CLEAVING ENZYME, ISOFORM A-RELATED"/>
    <property type="match status" value="1"/>
</dbReference>
<keyword evidence="6" id="KW-0325">Glycoprotein</keyword>